<dbReference type="EMBL" id="CP076135">
    <property type="protein sequence ID" value="QWG20178.1"/>
    <property type="molecule type" value="Genomic_DNA"/>
</dbReference>
<reference evidence="3" key="1">
    <citation type="submission" date="2021-06" db="EMBL/GenBank/DDBJ databases">
        <title>Bradyrhizobium sp. S2-11-2 Genome sequencing.</title>
        <authorList>
            <person name="Jin L."/>
        </authorList>
    </citation>
    <scope>NUCLEOTIDE SEQUENCE</scope>
    <source>
        <strain evidence="3">S2-11-2</strain>
    </source>
</reference>
<gene>
    <name evidence="3" type="ORF">KMZ68_10270</name>
</gene>
<dbReference type="InterPro" id="IPR011032">
    <property type="entry name" value="GroES-like_sf"/>
</dbReference>
<dbReference type="AlphaFoldDB" id="A0A975NRT5"/>
<evidence type="ECO:0000256" key="1">
    <source>
        <dbReference type="ARBA" id="ARBA00022857"/>
    </source>
</evidence>
<dbReference type="InterPro" id="IPR013154">
    <property type="entry name" value="ADH-like_N"/>
</dbReference>
<dbReference type="KEGG" id="bsei:KMZ68_10270"/>
<name>A0A975NRT5_9BRAD</name>
<dbReference type="PANTHER" id="PTHR44154">
    <property type="entry name" value="QUINONE OXIDOREDUCTASE"/>
    <property type="match status" value="1"/>
</dbReference>
<organism evidence="3 4">
    <name type="scientific">Bradyrhizobium sediminis</name>
    <dbReference type="NCBI Taxonomy" id="2840469"/>
    <lineage>
        <taxon>Bacteria</taxon>
        <taxon>Pseudomonadati</taxon>
        <taxon>Pseudomonadota</taxon>
        <taxon>Alphaproteobacteria</taxon>
        <taxon>Hyphomicrobiales</taxon>
        <taxon>Nitrobacteraceae</taxon>
        <taxon>Bradyrhizobium</taxon>
    </lineage>
</organism>
<dbReference type="SUPFAM" id="SSF51735">
    <property type="entry name" value="NAD(P)-binding Rossmann-fold domains"/>
    <property type="match status" value="1"/>
</dbReference>
<evidence type="ECO:0000259" key="2">
    <source>
        <dbReference type="SMART" id="SM00829"/>
    </source>
</evidence>
<dbReference type="Proteomes" id="UP000680805">
    <property type="component" value="Chromosome"/>
</dbReference>
<dbReference type="RefSeq" id="WP_215615659.1">
    <property type="nucleotide sequence ID" value="NZ_CP076135.1"/>
</dbReference>
<dbReference type="Pfam" id="PF00107">
    <property type="entry name" value="ADH_zinc_N"/>
    <property type="match status" value="1"/>
</dbReference>
<evidence type="ECO:0000313" key="4">
    <source>
        <dbReference type="Proteomes" id="UP000680805"/>
    </source>
</evidence>
<dbReference type="SUPFAM" id="SSF50129">
    <property type="entry name" value="GroES-like"/>
    <property type="match status" value="1"/>
</dbReference>
<dbReference type="InterPro" id="IPR051603">
    <property type="entry name" value="Zinc-ADH_QOR/CCCR"/>
</dbReference>
<sequence length="324" mass="34279">MKAYVYGANGAAIADVARPSPKGAQVLVRVRACGLNRADLGMTKGHVHGAAGGVGTVLGMEWAGEIAELGPDAQGVGIGDRVMGSGAAAFAEYALADHRRLFHIPAKANMSFEDAATLPVALTTMHNAVVTNGALQPGQTVLIQGASSGVGLMALQIARLKGAKTVIGSSTDATRRGRLKDFGADLAVDSSDPGWVDQVLKATNGEGVDLIVDQISGKVANQNLAATKIKGRIVNVGRLGGTHADFNFDLHAARRIHYIGVTFRTRSIEEIREIFDEVRKDIWPAVESRKLQLPIDKVFAFDDIGKAFEHMEANMHLGKIVVTL</sequence>
<protein>
    <submittedName>
        <fullName evidence="3">Zinc-binding dehydrogenase</fullName>
    </submittedName>
</protein>
<dbReference type="Gene3D" id="3.90.180.10">
    <property type="entry name" value="Medium-chain alcohol dehydrogenases, catalytic domain"/>
    <property type="match status" value="1"/>
</dbReference>
<dbReference type="GO" id="GO:0016491">
    <property type="term" value="F:oxidoreductase activity"/>
    <property type="evidence" value="ECO:0007669"/>
    <property type="project" value="InterPro"/>
</dbReference>
<accession>A0A975NRT5</accession>
<dbReference type="PANTHER" id="PTHR44154:SF1">
    <property type="entry name" value="QUINONE OXIDOREDUCTASE"/>
    <property type="match status" value="1"/>
</dbReference>
<keyword evidence="1" id="KW-0521">NADP</keyword>
<dbReference type="SMART" id="SM00829">
    <property type="entry name" value="PKS_ER"/>
    <property type="match status" value="1"/>
</dbReference>
<dbReference type="Gene3D" id="3.40.50.720">
    <property type="entry name" value="NAD(P)-binding Rossmann-like Domain"/>
    <property type="match status" value="1"/>
</dbReference>
<dbReference type="Pfam" id="PF08240">
    <property type="entry name" value="ADH_N"/>
    <property type="match status" value="1"/>
</dbReference>
<dbReference type="InterPro" id="IPR020843">
    <property type="entry name" value="ER"/>
</dbReference>
<dbReference type="InterPro" id="IPR013149">
    <property type="entry name" value="ADH-like_C"/>
</dbReference>
<feature type="domain" description="Enoyl reductase (ER)" evidence="2">
    <location>
        <begin position="7"/>
        <end position="322"/>
    </location>
</feature>
<evidence type="ECO:0000313" key="3">
    <source>
        <dbReference type="EMBL" id="QWG20178.1"/>
    </source>
</evidence>
<proteinExistence type="predicted"/>
<dbReference type="InterPro" id="IPR036291">
    <property type="entry name" value="NAD(P)-bd_dom_sf"/>
</dbReference>